<reference evidence="1 2" key="1">
    <citation type="submission" date="2023-01" db="EMBL/GenBank/DDBJ databases">
        <title>Analysis of 21 Apiospora genomes using comparative genomics revels a genus with tremendous synthesis potential of carbohydrate active enzymes and secondary metabolites.</title>
        <authorList>
            <person name="Sorensen T."/>
        </authorList>
    </citation>
    <scope>NUCLEOTIDE SEQUENCE [LARGE SCALE GENOMIC DNA]</scope>
    <source>
        <strain evidence="1 2">CBS 83171</strain>
    </source>
</reference>
<name>A0ABR1VFC7_9PEZI</name>
<evidence type="ECO:0000313" key="1">
    <source>
        <dbReference type="EMBL" id="KAK8068598.1"/>
    </source>
</evidence>
<accession>A0ABR1VFC7</accession>
<dbReference type="Proteomes" id="UP001446871">
    <property type="component" value="Unassembled WGS sequence"/>
</dbReference>
<evidence type="ECO:0000313" key="2">
    <source>
        <dbReference type="Proteomes" id="UP001446871"/>
    </source>
</evidence>
<organism evidence="1 2">
    <name type="scientific">Apiospora saccharicola</name>
    <dbReference type="NCBI Taxonomy" id="335842"/>
    <lineage>
        <taxon>Eukaryota</taxon>
        <taxon>Fungi</taxon>
        <taxon>Dikarya</taxon>
        <taxon>Ascomycota</taxon>
        <taxon>Pezizomycotina</taxon>
        <taxon>Sordariomycetes</taxon>
        <taxon>Xylariomycetidae</taxon>
        <taxon>Amphisphaeriales</taxon>
        <taxon>Apiosporaceae</taxon>
        <taxon>Apiospora</taxon>
    </lineage>
</organism>
<dbReference type="EMBL" id="JAQQWM010000004">
    <property type="protein sequence ID" value="KAK8068598.1"/>
    <property type="molecule type" value="Genomic_DNA"/>
</dbReference>
<keyword evidence="2" id="KW-1185">Reference proteome</keyword>
<protein>
    <submittedName>
        <fullName evidence="1">Uncharacterized protein</fullName>
    </submittedName>
</protein>
<sequence>MTDTPFRPLGHSFTLQWNKESAVIDANHYATNDHTRKQRSQNFSRVMVYVSGERLLGSPGPVPDATSIVTTCSIRFNIARPAEFHKVNTFGIKFLFPKDSALDGPERHGGESETKIGVEFLFQAPNYDTVYEGPFDKAVLPVGTKAATGDRYYIKLRVRALNGAKPEVVGFPSDQASKMAKFFVPLLEQQDSFVIAIEDRT</sequence>
<comment type="caution">
    <text evidence="1">The sequence shown here is derived from an EMBL/GenBank/DDBJ whole genome shotgun (WGS) entry which is preliminary data.</text>
</comment>
<proteinExistence type="predicted"/>
<gene>
    <name evidence="1" type="ORF">PG996_007710</name>
</gene>